<keyword evidence="2" id="KW-1185">Reference proteome</keyword>
<dbReference type="HOGENOM" id="CLU_2905143_0_0_1"/>
<dbReference type="InParanoid" id="A0A0C3NMT5"/>
<proteinExistence type="predicted"/>
<reference evidence="1 2" key="1">
    <citation type="submission" date="2014-04" db="EMBL/GenBank/DDBJ databases">
        <authorList>
            <consortium name="DOE Joint Genome Institute"/>
            <person name="Kuo A."/>
            <person name="Kohler A."/>
            <person name="Costa M.D."/>
            <person name="Nagy L.G."/>
            <person name="Floudas D."/>
            <person name="Copeland A."/>
            <person name="Barry K.W."/>
            <person name="Cichocki N."/>
            <person name="Veneault-Fourrey C."/>
            <person name="LaButti K."/>
            <person name="Lindquist E.A."/>
            <person name="Lipzen A."/>
            <person name="Lundell T."/>
            <person name="Morin E."/>
            <person name="Murat C."/>
            <person name="Sun H."/>
            <person name="Tunlid A."/>
            <person name="Henrissat B."/>
            <person name="Grigoriev I.V."/>
            <person name="Hibbett D.S."/>
            <person name="Martin F."/>
            <person name="Nordberg H.P."/>
            <person name="Cantor M.N."/>
            <person name="Hua S.X."/>
        </authorList>
    </citation>
    <scope>NUCLEOTIDE SEQUENCE [LARGE SCALE GENOMIC DNA]</scope>
    <source>
        <strain evidence="1 2">Marx 270</strain>
    </source>
</reference>
<organism evidence="1 2">
    <name type="scientific">Pisolithus tinctorius Marx 270</name>
    <dbReference type="NCBI Taxonomy" id="870435"/>
    <lineage>
        <taxon>Eukaryota</taxon>
        <taxon>Fungi</taxon>
        <taxon>Dikarya</taxon>
        <taxon>Basidiomycota</taxon>
        <taxon>Agaricomycotina</taxon>
        <taxon>Agaricomycetes</taxon>
        <taxon>Agaricomycetidae</taxon>
        <taxon>Boletales</taxon>
        <taxon>Sclerodermatineae</taxon>
        <taxon>Pisolithaceae</taxon>
        <taxon>Pisolithus</taxon>
    </lineage>
</organism>
<sequence length="62" mass="7065">MSFLSQRLLNCALPSCERMKLSKPKRKTSRRHFASPKTYGKLTTSCEHMSCLSVTQESLRSS</sequence>
<dbReference type="EMBL" id="KN832037">
    <property type="protein sequence ID" value="KIN96930.1"/>
    <property type="molecule type" value="Genomic_DNA"/>
</dbReference>
<name>A0A0C3NMT5_PISTI</name>
<evidence type="ECO:0000313" key="2">
    <source>
        <dbReference type="Proteomes" id="UP000054217"/>
    </source>
</evidence>
<gene>
    <name evidence="1" type="ORF">M404DRAFT_923127</name>
</gene>
<dbReference type="AlphaFoldDB" id="A0A0C3NMT5"/>
<dbReference type="Proteomes" id="UP000054217">
    <property type="component" value="Unassembled WGS sequence"/>
</dbReference>
<reference evidence="2" key="2">
    <citation type="submission" date="2015-01" db="EMBL/GenBank/DDBJ databases">
        <title>Evolutionary Origins and Diversification of the Mycorrhizal Mutualists.</title>
        <authorList>
            <consortium name="DOE Joint Genome Institute"/>
            <consortium name="Mycorrhizal Genomics Consortium"/>
            <person name="Kohler A."/>
            <person name="Kuo A."/>
            <person name="Nagy L.G."/>
            <person name="Floudas D."/>
            <person name="Copeland A."/>
            <person name="Barry K.W."/>
            <person name="Cichocki N."/>
            <person name="Veneault-Fourrey C."/>
            <person name="LaButti K."/>
            <person name="Lindquist E.A."/>
            <person name="Lipzen A."/>
            <person name="Lundell T."/>
            <person name="Morin E."/>
            <person name="Murat C."/>
            <person name="Riley R."/>
            <person name="Ohm R."/>
            <person name="Sun H."/>
            <person name="Tunlid A."/>
            <person name="Henrissat B."/>
            <person name="Grigoriev I.V."/>
            <person name="Hibbett D.S."/>
            <person name="Martin F."/>
        </authorList>
    </citation>
    <scope>NUCLEOTIDE SEQUENCE [LARGE SCALE GENOMIC DNA]</scope>
    <source>
        <strain evidence="2">Marx 270</strain>
    </source>
</reference>
<accession>A0A0C3NMT5</accession>
<evidence type="ECO:0000313" key="1">
    <source>
        <dbReference type="EMBL" id="KIN96930.1"/>
    </source>
</evidence>
<protein>
    <submittedName>
        <fullName evidence="1">Uncharacterized protein</fullName>
    </submittedName>
</protein>